<dbReference type="EMBL" id="HBHY01016589">
    <property type="protein sequence ID" value="CAE0146222.1"/>
    <property type="molecule type" value="Transcribed_RNA"/>
</dbReference>
<proteinExistence type="predicted"/>
<evidence type="ECO:0000313" key="1">
    <source>
        <dbReference type="EMBL" id="CAE0146220.1"/>
    </source>
</evidence>
<name>A0A7S3BVB5_9VIRI</name>
<accession>A0A7S3BVB5</accession>
<dbReference type="EMBL" id="HBHY01016588">
    <property type="protein sequence ID" value="CAE0146220.1"/>
    <property type="molecule type" value="Transcribed_RNA"/>
</dbReference>
<sequence>MAAAAKRATQRVGQMLVALPEQRLTWTVTTSGARVQQVTCTPIPRRLREVQGRSSLLAALCACRRPIARPSQLLGCGRAMHAASPAKEERGAHDLRGGLV</sequence>
<dbReference type="AlphaFoldDB" id="A0A7S3BVB5"/>
<protein>
    <submittedName>
        <fullName evidence="2">Uncharacterized protein</fullName>
    </submittedName>
</protein>
<gene>
    <name evidence="1" type="ORF">PSIN1315_LOCUS10746</name>
    <name evidence="2" type="ORF">PSIN1315_LOCUS10747</name>
</gene>
<organism evidence="2">
    <name type="scientific">Prasinoderma singulare</name>
    <dbReference type="NCBI Taxonomy" id="676789"/>
    <lineage>
        <taxon>Eukaryota</taxon>
        <taxon>Viridiplantae</taxon>
        <taxon>Prasinodermophyta</taxon>
        <taxon>Prasinodermophyceae</taxon>
        <taxon>Prasinodermales</taxon>
        <taxon>Prasinodermaceae</taxon>
        <taxon>Prasinoderma</taxon>
    </lineage>
</organism>
<evidence type="ECO:0000313" key="2">
    <source>
        <dbReference type="EMBL" id="CAE0146222.1"/>
    </source>
</evidence>
<reference evidence="2" key="1">
    <citation type="submission" date="2021-01" db="EMBL/GenBank/DDBJ databases">
        <authorList>
            <person name="Corre E."/>
            <person name="Pelletier E."/>
            <person name="Niang G."/>
            <person name="Scheremetjew M."/>
            <person name="Finn R."/>
            <person name="Kale V."/>
            <person name="Holt S."/>
            <person name="Cochrane G."/>
            <person name="Meng A."/>
            <person name="Brown T."/>
            <person name="Cohen L."/>
        </authorList>
    </citation>
    <scope>NUCLEOTIDE SEQUENCE</scope>
    <source>
        <strain evidence="2">RCC927</strain>
    </source>
</reference>